<reference evidence="2" key="2">
    <citation type="submission" date="2021-01" db="EMBL/GenBank/DDBJ databases">
        <authorList>
            <person name="Schikora-Tamarit M.A."/>
        </authorList>
    </citation>
    <scope>NUCLEOTIDE SEQUENCE</scope>
    <source>
        <strain evidence="2">CBS2887</strain>
    </source>
</reference>
<evidence type="ECO:0000256" key="1">
    <source>
        <dbReference type="SAM" id="MobiDB-lite"/>
    </source>
</evidence>
<dbReference type="EMBL" id="JAEUBG010004470">
    <property type="protein sequence ID" value="KAH3681325.1"/>
    <property type="molecule type" value="Genomic_DNA"/>
</dbReference>
<keyword evidence="3" id="KW-1185">Reference proteome</keyword>
<evidence type="ECO:0000313" key="2">
    <source>
        <dbReference type="EMBL" id="KAH3681325.1"/>
    </source>
</evidence>
<dbReference type="Proteomes" id="UP000774326">
    <property type="component" value="Unassembled WGS sequence"/>
</dbReference>
<sequence>MEKVTSTSSDWLSLKANSANLEPGTDSAISSAEKDSNKEACKAAPLATNSSGFLNLVSKDGAAMTVDSGNKSAMLEANLGVLDKPPTNNTSSMSKTSKLAFLTTDSTKAGNWERTERHVTSKRNLLMEEWKSIPSAKASMEMVAEETLDRVFLARTEASFNLAMERGLDLALVWYFFLNSAAMWSAKAASKLSPFKEKS</sequence>
<feature type="compositionally biased region" description="Polar residues" evidence="1">
    <location>
        <begin position="1"/>
        <end position="20"/>
    </location>
</feature>
<feature type="region of interest" description="Disordered" evidence="1">
    <location>
        <begin position="1"/>
        <end position="33"/>
    </location>
</feature>
<reference evidence="2" key="1">
    <citation type="journal article" date="2021" name="Open Biol.">
        <title>Shared evolutionary footprints suggest mitochondrial oxidative damage underlies multiple complex I losses in fungi.</title>
        <authorList>
            <person name="Schikora-Tamarit M.A."/>
            <person name="Marcet-Houben M."/>
            <person name="Nosek J."/>
            <person name="Gabaldon T."/>
        </authorList>
    </citation>
    <scope>NUCLEOTIDE SEQUENCE</scope>
    <source>
        <strain evidence="2">CBS2887</strain>
    </source>
</reference>
<proteinExistence type="predicted"/>
<protein>
    <submittedName>
        <fullName evidence="2">Uncharacterized protein</fullName>
    </submittedName>
</protein>
<comment type="caution">
    <text evidence="2">The sequence shown here is derived from an EMBL/GenBank/DDBJ whole genome shotgun (WGS) entry which is preliminary data.</text>
</comment>
<organism evidence="2 3">
    <name type="scientific">Wickerhamomyces pijperi</name>
    <name type="common">Yeast</name>
    <name type="synonym">Pichia pijperi</name>
    <dbReference type="NCBI Taxonomy" id="599730"/>
    <lineage>
        <taxon>Eukaryota</taxon>
        <taxon>Fungi</taxon>
        <taxon>Dikarya</taxon>
        <taxon>Ascomycota</taxon>
        <taxon>Saccharomycotina</taxon>
        <taxon>Saccharomycetes</taxon>
        <taxon>Phaffomycetales</taxon>
        <taxon>Wickerhamomycetaceae</taxon>
        <taxon>Wickerhamomyces</taxon>
    </lineage>
</organism>
<evidence type="ECO:0000313" key="3">
    <source>
        <dbReference type="Proteomes" id="UP000774326"/>
    </source>
</evidence>
<dbReference type="AlphaFoldDB" id="A0A9P8Q166"/>
<name>A0A9P8Q166_WICPI</name>
<gene>
    <name evidence="2" type="ORF">WICPIJ_007727</name>
</gene>
<accession>A0A9P8Q166</accession>